<keyword evidence="3 6" id="KW-0812">Transmembrane</keyword>
<name>A0A410FZF6_9FLAO</name>
<evidence type="ECO:0000256" key="5">
    <source>
        <dbReference type="ARBA" id="ARBA00023136"/>
    </source>
</evidence>
<organism evidence="7 8">
    <name type="scientific">Aequorivita ciconiae</name>
    <dbReference type="NCBI Taxonomy" id="2494375"/>
    <lineage>
        <taxon>Bacteria</taxon>
        <taxon>Pseudomonadati</taxon>
        <taxon>Bacteroidota</taxon>
        <taxon>Flavobacteriia</taxon>
        <taxon>Flavobacteriales</taxon>
        <taxon>Flavobacteriaceae</taxon>
        <taxon>Aequorivita</taxon>
    </lineage>
</organism>
<feature type="transmembrane region" description="Helical" evidence="6">
    <location>
        <begin position="135"/>
        <end position="158"/>
    </location>
</feature>
<dbReference type="Proteomes" id="UP000285517">
    <property type="component" value="Chromosome"/>
</dbReference>
<dbReference type="GO" id="GO:0055085">
    <property type="term" value="P:transmembrane transport"/>
    <property type="evidence" value="ECO:0007669"/>
    <property type="project" value="TreeGrafter"/>
</dbReference>
<reference evidence="7 8" key="1">
    <citation type="submission" date="2019-01" db="EMBL/GenBank/DDBJ databases">
        <title>Complete genome sequencing of Aequorivita sp. H23M31.</title>
        <authorList>
            <person name="Bae J.-W."/>
        </authorList>
    </citation>
    <scope>NUCLEOTIDE SEQUENCE [LARGE SCALE GENOMIC DNA]</scope>
    <source>
        <strain evidence="7 8">H23M31</strain>
    </source>
</reference>
<feature type="transmembrane region" description="Helical" evidence="6">
    <location>
        <begin position="222"/>
        <end position="245"/>
    </location>
</feature>
<dbReference type="PANTHER" id="PTHR21716">
    <property type="entry name" value="TRANSMEMBRANE PROTEIN"/>
    <property type="match status" value="1"/>
</dbReference>
<feature type="transmembrane region" description="Helical" evidence="6">
    <location>
        <begin position="298"/>
        <end position="324"/>
    </location>
</feature>
<evidence type="ECO:0000313" key="7">
    <source>
        <dbReference type="EMBL" id="QAA80407.1"/>
    </source>
</evidence>
<dbReference type="GO" id="GO:0016020">
    <property type="term" value="C:membrane"/>
    <property type="evidence" value="ECO:0007669"/>
    <property type="project" value="UniProtKB-SubCell"/>
</dbReference>
<dbReference type="PANTHER" id="PTHR21716:SF64">
    <property type="entry name" value="AI-2 TRANSPORT PROTEIN TQSA"/>
    <property type="match status" value="1"/>
</dbReference>
<protein>
    <submittedName>
        <fullName evidence="7">AI-2E family transporter</fullName>
    </submittedName>
</protein>
<comment type="similarity">
    <text evidence="2">Belongs to the autoinducer-2 exporter (AI-2E) (TC 2.A.86) family.</text>
</comment>
<dbReference type="KEGG" id="aev:EI546_01080"/>
<evidence type="ECO:0000256" key="4">
    <source>
        <dbReference type="ARBA" id="ARBA00022989"/>
    </source>
</evidence>
<dbReference type="InterPro" id="IPR002549">
    <property type="entry name" value="AI-2E-like"/>
</dbReference>
<comment type="subcellular location">
    <subcellularLocation>
        <location evidence="1">Membrane</location>
        <topology evidence="1">Multi-pass membrane protein</topology>
    </subcellularLocation>
</comment>
<dbReference type="OrthoDB" id="9793390at2"/>
<dbReference type="Pfam" id="PF01594">
    <property type="entry name" value="AI-2E_transport"/>
    <property type="match status" value="1"/>
</dbReference>
<dbReference type="RefSeq" id="WP_128248808.1">
    <property type="nucleotide sequence ID" value="NZ_CP034951.1"/>
</dbReference>
<keyword evidence="5 6" id="KW-0472">Membrane</keyword>
<feature type="transmembrane region" description="Helical" evidence="6">
    <location>
        <begin position="195"/>
        <end position="216"/>
    </location>
</feature>
<proteinExistence type="inferred from homology"/>
<sequence length="345" mass="38554">MTSLSKFTQASISIVIVVAALVYGKAFLIPLIFAFIFWILIRRMKETLNRIRAIDKYVPNWIKNIFLTVVIFSSMYFLVSIISSNIARMIGRFDVYQHNFNELVLKINQTFGIEFDVFLRNTDVRMILSNLIQPIVTVLTSTVGNVFLVLIYMLFLFLEETNFNSKLRLVFTTEENHHRISGILRELEDSISDYLGVKTFVSFITGALSAIALSIIGVDAPVFWGLIIFLLNYIPTVGSLVATLFPVAFCLLQFPDLTPAILTLVIVGIIQVIVGNVVEPKLVGNSMNLSALVTILALSLWGVIWGITGMILSVPITVIMVIIFSKFEQTKGIAIMLSDKGELKG</sequence>
<dbReference type="AlphaFoldDB" id="A0A410FZF6"/>
<evidence type="ECO:0000313" key="8">
    <source>
        <dbReference type="Proteomes" id="UP000285517"/>
    </source>
</evidence>
<evidence type="ECO:0000256" key="2">
    <source>
        <dbReference type="ARBA" id="ARBA00009773"/>
    </source>
</evidence>
<evidence type="ECO:0000256" key="6">
    <source>
        <dbReference type="SAM" id="Phobius"/>
    </source>
</evidence>
<gene>
    <name evidence="7" type="ORF">EI546_01080</name>
</gene>
<dbReference type="EMBL" id="CP034951">
    <property type="protein sequence ID" value="QAA80407.1"/>
    <property type="molecule type" value="Genomic_DNA"/>
</dbReference>
<evidence type="ECO:0000256" key="1">
    <source>
        <dbReference type="ARBA" id="ARBA00004141"/>
    </source>
</evidence>
<feature type="transmembrane region" description="Helical" evidence="6">
    <location>
        <begin position="257"/>
        <end position="278"/>
    </location>
</feature>
<feature type="transmembrane region" description="Helical" evidence="6">
    <location>
        <begin position="12"/>
        <end position="40"/>
    </location>
</feature>
<feature type="transmembrane region" description="Helical" evidence="6">
    <location>
        <begin position="61"/>
        <end position="82"/>
    </location>
</feature>
<accession>A0A410FZF6</accession>
<keyword evidence="8" id="KW-1185">Reference proteome</keyword>
<keyword evidence="4 6" id="KW-1133">Transmembrane helix</keyword>
<evidence type="ECO:0000256" key="3">
    <source>
        <dbReference type="ARBA" id="ARBA00022692"/>
    </source>
</evidence>